<evidence type="ECO:0000256" key="1">
    <source>
        <dbReference type="SAM" id="MobiDB-lite"/>
    </source>
</evidence>
<feature type="compositionally biased region" description="Polar residues" evidence="1">
    <location>
        <begin position="63"/>
        <end position="73"/>
    </location>
</feature>
<reference evidence="2 3" key="2">
    <citation type="submission" date="2017-02" db="EMBL/GenBank/DDBJ databases">
        <title>A genome survey and senescence transcriptome analysis in Lentinula edodes.</title>
        <authorList>
            <person name="Sakamoto Y."/>
            <person name="Nakade K."/>
            <person name="Sato S."/>
            <person name="Yoshida Y."/>
            <person name="Miyazaki K."/>
            <person name="Natsume S."/>
            <person name="Konno N."/>
        </authorList>
    </citation>
    <scope>NUCLEOTIDE SEQUENCE [LARGE SCALE GENOMIC DNA]</scope>
    <source>
        <strain evidence="2 3">NBRC 111202</strain>
    </source>
</reference>
<organism evidence="2 3">
    <name type="scientific">Lentinula edodes</name>
    <name type="common">Shiitake mushroom</name>
    <name type="synonym">Lentinus edodes</name>
    <dbReference type="NCBI Taxonomy" id="5353"/>
    <lineage>
        <taxon>Eukaryota</taxon>
        <taxon>Fungi</taxon>
        <taxon>Dikarya</taxon>
        <taxon>Basidiomycota</taxon>
        <taxon>Agaricomycotina</taxon>
        <taxon>Agaricomycetes</taxon>
        <taxon>Agaricomycetidae</taxon>
        <taxon>Agaricales</taxon>
        <taxon>Marasmiineae</taxon>
        <taxon>Omphalotaceae</taxon>
        <taxon>Lentinula</taxon>
    </lineage>
</organism>
<reference evidence="2 3" key="1">
    <citation type="submission" date="2016-08" db="EMBL/GenBank/DDBJ databases">
        <authorList>
            <consortium name="Lentinula edodes genome sequencing consortium"/>
            <person name="Sakamoto Y."/>
            <person name="Nakade K."/>
            <person name="Sato S."/>
            <person name="Yoshida Y."/>
            <person name="Miyazaki K."/>
            <person name="Natsume S."/>
            <person name="Konno N."/>
        </authorList>
    </citation>
    <scope>NUCLEOTIDE SEQUENCE [LARGE SCALE GENOMIC DNA]</scope>
    <source>
        <strain evidence="2 3">NBRC 111202</strain>
    </source>
</reference>
<dbReference type="EMBL" id="BDGU01001216">
    <property type="protein sequence ID" value="GAW09677.1"/>
    <property type="molecule type" value="Genomic_DNA"/>
</dbReference>
<keyword evidence="3" id="KW-1185">Reference proteome</keyword>
<comment type="caution">
    <text evidence="2">The sequence shown here is derived from an EMBL/GenBank/DDBJ whole genome shotgun (WGS) entry which is preliminary data.</text>
</comment>
<feature type="compositionally biased region" description="Basic and acidic residues" evidence="1">
    <location>
        <begin position="74"/>
        <end position="89"/>
    </location>
</feature>
<evidence type="ECO:0000313" key="2">
    <source>
        <dbReference type="EMBL" id="GAW09677.1"/>
    </source>
</evidence>
<proteinExistence type="predicted"/>
<feature type="compositionally biased region" description="Acidic residues" evidence="1">
    <location>
        <begin position="1"/>
        <end position="12"/>
    </location>
</feature>
<protein>
    <submittedName>
        <fullName evidence="2">Retrotransposon nucleocapsid protein</fullName>
    </submittedName>
</protein>
<evidence type="ECO:0000313" key="3">
    <source>
        <dbReference type="Proteomes" id="UP000188533"/>
    </source>
</evidence>
<dbReference type="Proteomes" id="UP000188533">
    <property type="component" value="Unassembled WGS sequence"/>
</dbReference>
<name>A0A1Q3ER47_LENED</name>
<accession>A0A1Q3ER47</accession>
<dbReference type="AlphaFoldDB" id="A0A1Q3ER47"/>
<gene>
    <name evidence="2" type="ORF">LENED_011854</name>
</gene>
<feature type="region of interest" description="Disordered" evidence="1">
    <location>
        <begin position="1"/>
        <end position="33"/>
    </location>
</feature>
<feature type="region of interest" description="Disordered" evidence="1">
    <location>
        <begin position="47"/>
        <end position="122"/>
    </location>
</feature>
<sequence>MKLEEVKDEEYEASQPGPHELFPSDKNLGPDDPILMGINEWLAFASKSMEQEMEETLEAGQSVMETGTPQPAKNSEEACQKWKSRDTERSSSWPGAKQKVRWKKDMDLIPTSPPKSEHTQDSVKILSDSQGFNKIPEQGGVVKELNEEASKRHGMEELKKSIPVQYQDYLDVFLHRPYDIKIKTEGDAIPPIGRFYNMSEKELKFLKEYIDGSG</sequence>